<feature type="domain" description="YozE SAM-like" evidence="2">
    <location>
        <begin position="8"/>
        <end position="73"/>
    </location>
</feature>
<dbReference type="Proteomes" id="UP000602050">
    <property type="component" value="Unassembled WGS sequence"/>
</dbReference>
<evidence type="ECO:0000313" key="4">
    <source>
        <dbReference type="Proteomes" id="UP000602050"/>
    </source>
</evidence>
<reference evidence="3" key="1">
    <citation type="journal article" date="2014" name="Int. J. Syst. Evol. Microbiol.">
        <title>Complete genome sequence of Corynebacterium casei LMG S-19264T (=DSM 44701T), isolated from a smear-ripened cheese.</title>
        <authorList>
            <consortium name="US DOE Joint Genome Institute (JGI-PGF)"/>
            <person name="Walter F."/>
            <person name="Albersmeier A."/>
            <person name="Kalinowski J."/>
            <person name="Ruckert C."/>
        </authorList>
    </citation>
    <scope>NUCLEOTIDE SEQUENCE</scope>
    <source>
        <strain evidence="3">CGMCC 1.12360</strain>
    </source>
</reference>
<organism evidence="3 4">
    <name type="scientific">Compostibacillus humi</name>
    <dbReference type="NCBI Taxonomy" id="1245525"/>
    <lineage>
        <taxon>Bacteria</taxon>
        <taxon>Bacillati</taxon>
        <taxon>Bacillota</taxon>
        <taxon>Bacilli</taxon>
        <taxon>Bacillales</taxon>
        <taxon>Bacillaceae</taxon>
        <taxon>Compostibacillus</taxon>
    </lineage>
</organism>
<evidence type="ECO:0000313" key="3">
    <source>
        <dbReference type="EMBL" id="GFZ76382.1"/>
    </source>
</evidence>
<accession>A0A8J2TMY8</accession>
<comment type="caution">
    <text evidence="3">The sequence shown here is derived from an EMBL/GenBank/DDBJ whole genome shotgun (WGS) entry which is preliminary data.</text>
</comment>
<dbReference type="InterPro" id="IPR010673">
    <property type="entry name" value="UPF0346"/>
</dbReference>
<dbReference type="NCBIfam" id="NF010193">
    <property type="entry name" value="PRK13672.1"/>
    <property type="match status" value="1"/>
</dbReference>
<evidence type="ECO:0000259" key="2">
    <source>
        <dbReference type="Pfam" id="PF06855"/>
    </source>
</evidence>
<dbReference type="InterPro" id="IPR023089">
    <property type="entry name" value="YozE_SAM-like"/>
</dbReference>
<name>A0A8J2TMY8_9BACI</name>
<dbReference type="AlphaFoldDB" id="A0A8J2TMY8"/>
<protein>
    <recommendedName>
        <fullName evidence="1">UPF0346 protein GCM10010978_17620</fullName>
    </recommendedName>
</protein>
<sequence>MVKPMSRSFYQFLLTFRGKNKPDDESRLADWAFHDHDFPQHSRDYDEISSYLEWNSPFANALATFDELWNKYRNQ</sequence>
<dbReference type="EMBL" id="BMEV01000029">
    <property type="protein sequence ID" value="GFZ76382.1"/>
    <property type="molecule type" value="Genomic_DNA"/>
</dbReference>
<evidence type="ECO:0000256" key="1">
    <source>
        <dbReference type="HAMAP-Rule" id="MF_01538"/>
    </source>
</evidence>
<dbReference type="Pfam" id="PF06855">
    <property type="entry name" value="YozE_SAM_like"/>
    <property type="match status" value="1"/>
</dbReference>
<dbReference type="PIRSF" id="PIRSF037262">
    <property type="entry name" value="UCP037262"/>
    <property type="match status" value="1"/>
</dbReference>
<keyword evidence="4" id="KW-1185">Reference proteome</keyword>
<reference evidence="3" key="2">
    <citation type="submission" date="2020-09" db="EMBL/GenBank/DDBJ databases">
        <authorList>
            <person name="Sun Q."/>
            <person name="Zhou Y."/>
        </authorList>
    </citation>
    <scope>NUCLEOTIDE SEQUENCE</scope>
    <source>
        <strain evidence="3">CGMCC 1.12360</strain>
    </source>
</reference>
<comment type="similarity">
    <text evidence="1">Belongs to the UPF0346 family.</text>
</comment>
<dbReference type="Gene3D" id="1.10.150.260">
    <property type="entry name" value="YozE SAM-like"/>
    <property type="match status" value="1"/>
</dbReference>
<proteinExistence type="inferred from homology"/>
<dbReference type="HAMAP" id="MF_01538">
    <property type="entry name" value="UPF0346"/>
    <property type="match status" value="1"/>
</dbReference>
<dbReference type="InterPro" id="IPR036806">
    <property type="entry name" value="YozE_SAM-like_sf"/>
</dbReference>
<gene>
    <name evidence="3" type="primary">yozE</name>
    <name evidence="3" type="ORF">GCM10010978_17620</name>
</gene>
<dbReference type="SUPFAM" id="SSF140652">
    <property type="entry name" value="YozE-like"/>
    <property type="match status" value="1"/>
</dbReference>